<reference evidence="1 2" key="1">
    <citation type="journal article" date="2023" name="Microbiol. Resour. Announc.">
        <title>Complete Genome Sequence of Mycobacterium wuenschmanii, a novel Nontuberculous Mycobacterium Isolated from a captive population of Amazon Milk Frogs.</title>
        <authorList>
            <person name="Hicks J."/>
            <person name="Zeineldin M."/>
            <person name="Ward H."/>
            <person name="Wuenschmann A."/>
            <person name="Camp P."/>
            <person name="Farrell D."/>
            <person name="Lehman K."/>
            <person name="Thacker T."/>
            <person name="Cuthbert E."/>
        </authorList>
    </citation>
    <scope>NUCLEOTIDE SEQUENCE [LARGE SCALE GENOMIC DNA]</scope>
    <source>
        <strain evidence="1 2">Wuenschmanii</strain>
    </source>
</reference>
<evidence type="ECO:0000313" key="1">
    <source>
        <dbReference type="EMBL" id="WIM86239.1"/>
    </source>
</evidence>
<keyword evidence="2" id="KW-1185">Reference proteome</keyword>
<organism evidence="1 2">
    <name type="scientific">Candidatus Mycobacterium wuenschmannii</name>
    <dbReference type="NCBI Taxonomy" id="3027808"/>
    <lineage>
        <taxon>Bacteria</taxon>
        <taxon>Bacillati</taxon>
        <taxon>Actinomycetota</taxon>
        <taxon>Actinomycetes</taxon>
        <taxon>Mycobacteriales</taxon>
        <taxon>Mycobacteriaceae</taxon>
        <taxon>Mycobacterium</taxon>
    </lineage>
</organism>
<sequence>MSDLGDDRLVDCPLESVACERCGSEVLVRKSSWNQTSVQWNADAVARCLERRPANSAAFSQRGVFLACGALNESIVDGVRRGAVAVVDHDIAKPVEDVAT</sequence>
<dbReference type="EMBL" id="CP126981">
    <property type="protein sequence ID" value="WIM86239.1"/>
    <property type="molecule type" value="Genomic_DNA"/>
</dbReference>
<name>A0ABY8VRH8_9MYCO</name>
<accession>A0ABY8VRH8</accession>
<gene>
    <name evidence="1" type="ORF">PT015_15115</name>
</gene>
<protein>
    <submittedName>
        <fullName evidence="1">Ferredoxin</fullName>
    </submittedName>
</protein>
<dbReference type="Proteomes" id="UP001236585">
    <property type="component" value="Chromosome"/>
</dbReference>
<dbReference type="RefSeq" id="WP_285185474.1">
    <property type="nucleotide sequence ID" value="NZ_CP126981.1"/>
</dbReference>
<evidence type="ECO:0000313" key="2">
    <source>
        <dbReference type="Proteomes" id="UP001236585"/>
    </source>
</evidence>
<proteinExistence type="predicted"/>